<evidence type="ECO:0000256" key="2">
    <source>
        <dbReference type="ARBA" id="ARBA00009262"/>
    </source>
</evidence>
<accession>A0AAD3RY84</accession>
<evidence type="ECO:0000256" key="10">
    <source>
        <dbReference type="ARBA" id="ARBA00022833"/>
    </source>
</evidence>
<feature type="region of interest" description="Disordered" evidence="15">
    <location>
        <begin position="565"/>
        <end position="655"/>
    </location>
</feature>
<dbReference type="PROSITE" id="PS50297">
    <property type="entry name" value="ANK_REP_REGION"/>
    <property type="match status" value="1"/>
</dbReference>
<organism evidence="17 18">
    <name type="scientific">Nepenthes gracilis</name>
    <name type="common">Slender pitcher plant</name>
    <dbReference type="NCBI Taxonomy" id="150966"/>
    <lineage>
        <taxon>Eukaryota</taxon>
        <taxon>Viridiplantae</taxon>
        <taxon>Streptophyta</taxon>
        <taxon>Embryophyta</taxon>
        <taxon>Tracheophyta</taxon>
        <taxon>Spermatophyta</taxon>
        <taxon>Magnoliopsida</taxon>
        <taxon>eudicotyledons</taxon>
        <taxon>Gunneridae</taxon>
        <taxon>Pentapetalae</taxon>
        <taxon>Caryophyllales</taxon>
        <taxon>Nepenthaceae</taxon>
        <taxon>Nepenthes</taxon>
    </lineage>
</organism>
<feature type="region of interest" description="Disordered" evidence="15">
    <location>
        <begin position="1"/>
        <end position="25"/>
    </location>
</feature>
<evidence type="ECO:0000256" key="4">
    <source>
        <dbReference type="ARBA" id="ARBA00022722"/>
    </source>
</evidence>
<keyword evidence="6" id="KW-0677">Repeat</keyword>
<evidence type="ECO:0000256" key="1">
    <source>
        <dbReference type="ARBA" id="ARBA00004496"/>
    </source>
</evidence>
<evidence type="ECO:0000256" key="9">
    <source>
        <dbReference type="ARBA" id="ARBA00022801"/>
    </source>
</evidence>
<dbReference type="GO" id="GO:0005737">
    <property type="term" value="C:cytoplasm"/>
    <property type="evidence" value="ECO:0007669"/>
    <property type="project" value="UniProtKB-SubCell"/>
</dbReference>
<dbReference type="EMBL" id="BSYO01000002">
    <property type="protein sequence ID" value="GMH00573.1"/>
    <property type="molecule type" value="Genomic_DNA"/>
</dbReference>
<dbReference type="PROSITE" id="PS52044">
    <property type="entry name" value="VLRF1"/>
    <property type="match status" value="1"/>
</dbReference>
<dbReference type="GO" id="GO:0036503">
    <property type="term" value="P:ERAD pathway"/>
    <property type="evidence" value="ECO:0007669"/>
    <property type="project" value="TreeGrafter"/>
</dbReference>
<feature type="region of interest" description="Disordered" evidence="15">
    <location>
        <begin position="454"/>
        <end position="501"/>
    </location>
</feature>
<keyword evidence="3 14" id="KW-0963">Cytoplasm</keyword>
<evidence type="ECO:0000256" key="7">
    <source>
        <dbReference type="ARBA" id="ARBA00022759"/>
    </source>
</evidence>
<feature type="repeat" description="ANK" evidence="13">
    <location>
        <begin position="491"/>
        <end position="523"/>
    </location>
</feature>
<evidence type="ECO:0000256" key="13">
    <source>
        <dbReference type="PROSITE-ProRule" id="PRU00023"/>
    </source>
</evidence>
<feature type="compositionally biased region" description="Basic and acidic residues" evidence="15">
    <location>
        <begin position="635"/>
        <end position="655"/>
    </location>
</feature>
<gene>
    <name evidence="17" type="ORF">Nepgr_002412</name>
</gene>
<keyword evidence="10" id="KW-0862">Zinc</keyword>
<dbReference type="PANTHER" id="PTHR16036">
    <property type="entry name" value="ANKYRIN REPEAT AND ZINC FINGER DOMAIN-CONTAINING PROTEIN 1"/>
    <property type="match status" value="1"/>
</dbReference>
<keyword evidence="8" id="KW-0863">Zinc-finger</keyword>
<comment type="subcellular location">
    <subcellularLocation>
        <location evidence="1">Cytoplasm</location>
    </subcellularLocation>
</comment>
<keyword evidence="4 14" id="KW-0540">Nuclease</keyword>
<keyword evidence="12" id="KW-0175">Coiled coil</keyword>
<dbReference type="PANTHER" id="PTHR16036:SF2">
    <property type="entry name" value="TRNA ENDONUCLEASE ANKZF1"/>
    <property type="match status" value="1"/>
</dbReference>
<protein>
    <recommendedName>
        <fullName evidence="16">VLRF1 domain-containing protein</fullName>
    </recommendedName>
</protein>
<evidence type="ECO:0000256" key="3">
    <source>
        <dbReference type="ARBA" id="ARBA00022490"/>
    </source>
</evidence>
<evidence type="ECO:0000256" key="12">
    <source>
        <dbReference type="ARBA" id="ARBA00023054"/>
    </source>
</evidence>
<evidence type="ECO:0000256" key="11">
    <source>
        <dbReference type="ARBA" id="ARBA00023043"/>
    </source>
</evidence>
<keyword evidence="9 14" id="KW-0378">Hydrolase</keyword>
<dbReference type="InterPro" id="IPR013087">
    <property type="entry name" value="Znf_C2H2_type"/>
</dbReference>
<sequence length="722" mass="81056">MKKLLPSASKAPLRKDPEQRPRRVGKRRTAVVVCFQFIQGFREATMAAEGRSCSSHNDINNQQTGKRPRSIFDLPYDFFDSCRLIATSNREPSIIPQPHDSSLSATEPLVASSIPSVEETLDRYAKLDVDTKCNVPKWSCNTCKLEFESLQDQRSHFKSDLHRLNVKLSLAGKDILKEEDFDELTSDCFPEDFDISSISGSEDEDDKGLRTWNSVNDGSSQSAKHKLVVRLSSGERVSLWKSFIFNDSENISHEIDLTEKDSCFSCPRETALMGKLKALVHKPRNNTNLRVVLLASGGHFAGCVFDGSTVIAHKTFHRYVVRAKSGKKQSSKDASGKSAHSAGASLRRYNELALKKGIQELIALWKPYFDASSCVFIYAPSNNRQLFYNGDKPVFSDKPCDVRSIPLTVRRPTFKEALRVYSQLSQVTYELDEKEFPNKDDWALNDRTVIDFNPRKENARDEPRICEETCSSSKKSDEQSISGESEGEFSHTSTALHEAAKSGNAQHVLELLDHGLDPSIKDERGKTPYMLATDKEVRNAFRRFMALNLDRWDWHAANVPSALTKEMEQSQAAKQAEKNAKRKAKSKELKKLRKVKEKKAQAQAAETQNVATVSENLEAIPPPVRQSRSQINEPIPKEEELKRKQEEDREKRAAAAERRIAAAQQMASTTILPSTSQPKGSIAADSSICCSCCKASLAGKIPFHRYNYKYCSSSCMHEHSAC</sequence>
<keyword evidence="5" id="KW-0479">Metal-binding</keyword>
<feature type="domain" description="VLRF1" evidence="16">
    <location>
        <begin position="286"/>
        <end position="427"/>
    </location>
</feature>
<dbReference type="InterPro" id="IPR047139">
    <property type="entry name" value="ANKZ1/VMS1"/>
</dbReference>
<dbReference type="Gene3D" id="1.25.40.20">
    <property type="entry name" value="Ankyrin repeat-containing domain"/>
    <property type="match status" value="1"/>
</dbReference>
<dbReference type="PROSITE" id="PS00028">
    <property type="entry name" value="ZINC_FINGER_C2H2_1"/>
    <property type="match status" value="1"/>
</dbReference>
<evidence type="ECO:0000259" key="16">
    <source>
        <dbReference type="PROSITE" id="PS52044"/>
    </source>
</evidence>
<keyword evidence="7 14" id="KW-0255">Endonuclease</keyword>
<proteinExistence type="inferred from homology"/>
<feature type="active site" evidence="14">
    <location>
        <position position="329"/>
    </location>
</feature>
<comment type="caution">
    <text evidence="17">The sequence shown here is derived from an EMBL/GenBank/DDBJ whole genome shotgun (WGS) entry which is preliminary data.</text>
</comment>
<name>A0AAD3RY84_NEPGR</name>
<evidence type="ECO:0000256" key="14">
    <source>
        <dbReference type="PROSITE-ProRule" id="PRU01389"/>
    </source>
</evidence>
<keyword evidence="18" id="KW-1185">Reference proteome</keyword>
<dbReference type="Pfam" id="PF18716">
    <property type="entry name" value="VATC"/>
    <property type="match status" value="1"/>
</dbReference>
<dbReference type="Proteomes" id="UP001279734">
    <property type="component" value="Unassembled WGS sequence"/>
</dbReference>
<evidence type="ECO:0000256" key="15">
    <source>
        <dbReference type="SAM" id="MobiDB-lite"/>
    </source>
</evidence>
<evidence type="ECO:0000256" key="6">
    <source>
        <dbReference type="ARBA" id="ARBA00022737"/>
    </source>
</evidence>
<dbReference type="InterPro" id="IPR002110">
    <property type="entry name" value="Ankyrin_rpt"/>
</dbReference>
<dbReference type="InterPro" id="IPR041540">
    <property type="entry name" value="VATC"/>
</dbReference>
<dbReference type="AlphaFoldDB" id="A0AAD3RY84"/>
<dbReference type="Pfam" id="PF18826">
    <property type="entry name" value="bVLRF1"/>
    <property type="match status" value="1"/>
</dbReference>
<dbReference type="GO" id="GO:0008270">
    <property type="term" value="F:zinc ion binding"/>
    <property type="evidence" value="ECO:0007669"/>
    <property type="project" value="UniProtKB-KW"/>
</dbReference>
<dbReference type="SUPFAM" id="SSF48403">
    <property type="entry name" value="Ankyrin repeat"/>
    <property type="match status" value="1"/>
</dbReference>
<comment type="domain">
    <text evidence="14">The VLRF1 domain mediates binding to the 60S ribosomal subunit.</text>
</comment>
<evidence type="ECO:0000313" key="18">
    <source>
        <dbReference type="Proteomes" id="UP001279734"/>
    </source>
</evidence>
<feature type="compositionally biased region" description="Basic residues" evidence="15">
    <location>
        <begin position="580"/>
        <end position="597"/>
    </location>
</feature>
<reference evidence="17" key="1">
    <citation type="submission" date="2023-05" db="EMBL/GenBank/DDBJ databases">
        <title>Nepenthes gracilis genome sequencing.</title>
        <authorList>
            <person name="Fukushima K."/>
        </authorList>
    </citation>
    <scope>NUCLEOTIDE SEQUENCE</scope>
    <source>
        <strain evidence="17">SING2019-196</strain>
    </source>
</reference>
<comment type="similarity">
    <text evidence="2 14">Belongs to the ANKZF1/VMS1 family.</text>
</comment>
<dbReference type="PROSITE" id="PS50088">
    <property type="entry name" value="ANK_REPEAT"/>
    <property type="match status" value="1"/>
</dbReference>
<keyword evidence="11 13" id="KW-0040">ANK repeat</keyword>
<feature type="compositionally biased region" description="Basic and acidic residues" evidence="15">
    <location>
        <begin position="454"/>
        <end position="467"/>
    </location>
</feature>
<dbReference type="InterPro" id="IPR041175">
    <property type="entry name" value="VLRF1/Vms1"/>
</dbReference>
<dbReference type="GO" id="GO:0004519">
    <property type="term" value="F:endonuclease activity"/>
    <property type="evidence" value="ECO:0007669"/>
    <property type="project" value="UniProtKB-KW"/>
</dbReference>
<evidence type="ECO:0000256" key="5">
    <source>
        <dbReference type="ARBA" id="ARBA00022723"/>
    </source>
</evidence>
<evidence type="ECO:0000313" key="17">
    <source>
        <dbReference type="EMBL" id="GMH00573.1"/>
    </source>
</evidence>
<evidence type="ECO:0000256" key="8">
    <source>
        <dbReference type="ARBA" id="ARBA00022771"/>
    </source>
</evidence>
<dbReference type="InterPro" id="IPR036770">
    <property type="entry name" value="Ankyrin_rpt-contain_sf"/>
</dbReference>
<dbReference type="GO" id="GO:0016787">
    <property type="term" value="F:hydrolase activity"/>
    <property type="evidence" value="ECO:0007669"/>
    <property type="project" value="UniProtKB-KW"/>
</dbReference>